<evidence type="ECO:0000313" key="6">
    <source>
        <dbReference type="Proteomes" id="UP000279029"/>
    </source>
</evidence>
<organism evidence="5 6">
    <name type="scientific">Petrocella atlantisensis</name>
    <dbReference type="NCBI Taxonomy" id="2173034"/>
    <lineage>
        <taxon>Bacteria</taxon>
        <taxon>Bacillati</taxon>
        <taxon>Bacillota</taxon>
        <taxon>Clostridia</taxon>
        <taxon>Lachnospirales</taxon>
        <taxon>Vallitaleaceae</taxon>
        <taxon>Petrocella</taxon>
    </lineage>
</organism>
<dbReference type="KEGG" id="cbar:PATL70BA_2127"/>
<dbReference type="AlphaFoldDB" id="A0A3P7RZR8"/>
<dbReference type="OrthoDB" id="2744137at2"/>
<dbReference type="InterPro" id="IPR051465">
    <property type="entry name" value="Cell_Envelope_Struct_Comp"/>
</dbReference>
<reference evidence="5 6" key="1">
    <citation type="submission" date="2018-09" db="EMBL/GenBank/DDBJ databases">
        <authorList>
            <person name="Postec A."/>
        </authorList>
    </citation>
    <scope>NUCLEOTIDE SEQUENCE [LARGE SCALE GENOMIC DNA]</scope>
    <source>
        <strain evidence="5">70B-A</strain>
    </source>
</reference>
<dbReference type="InterPro" id="IPR059177">
    <property type="entry name" value="GH29D-like_dom"/>
</dbReference>
<dbReference type="InterPro" id="IPR032812">
    <property type="entry name" value="SbsA_Ig"/>
</dbReference>
<evidence type="ECO:0000256" key="2">
    <source>
        <dbReference type="ARBA" id="ARBA00022737"/>
    </source>
</evidence>
<dbReference type="Pfam" id="PF00395">
    <property type="entry name" value="SLH"/>
    <property type="match status" value="3"/>
</dbReference>
<dbReference type="Gene3D" id="2.60.40.1220">
    <property type="match status" value="1"/>
</dbReference>
<dbReference type="InterPro" id="IPR014755">
    <property type="entry name" value="Cu-Rt/internalin_Ig-like"/>
</dbReference>
<evidence type="ECO:0000256" key="1">
    <source>
        <dbReference type="ARBA" id="ARBA00022729"/>
    </source>
</evidence>
<dbReference type="PANTHER" id="PTHR43308:SF5">
    <property type="entry name" value="S-LAYER PROTEIN _ PEPTIDOGLYCAN ENDO-BETA-N-ACETYLGLUCOSAMINIDASE"/>
    <property type="match status" value="1"/>
</dbReference>
<dbReference type="EMBL" id="LR130778">
    <property type="protein sequence ID" value="VDN48012.1"/>
    <property type="molecule type" value="Genomic_DNA"/>
</dbReference>
<feature type="domain" description="SLH" evidence="4">
    <location>
        <begin position="91"/>
        <end position="147"/>
    </location>
</feature>
<dbReference type="PROSITE" id="PS51272">
    <property type="entry name" value="SLH"/>
    <property type="match status" value="3"/>
</dbReference>
<feature type="domain" description="SLH" evidence="4">
    <location>
        <begin position="27"/>
        <end position="90"/>
    </location>
</feature>
<keyword evidence="2" id="KW-0677">Repeat</keyword>
<name>A0A3P7RZR8_9FIRM</name>
<dbReference type="Pfam" id="PF13290">
    <property type="entry name" value="CHB_HEX_C_1"/>
    <property type="match status" value="2"/>
</dbReference>
<dbReference type="InterPro" id="IPR001119">
    <property type="entry name" value="SLH_dom"/>
</dbReference>
<accession>A0A3P7RZR8</accession>
<sequence>MRRKLYGRYMWLVLVLMLLGGMGHTINGATYFTDVRGHWAESAIYEGVALGIVSGYSDNTFRPNSFVTRAEFSKMMNQALGVTGTTSISMWDVSYYSWYYQEVQKAVAAGYISGYTNDTFKPNNHISRQEAATMIAKILPREVLPVGQKVYTDSSQVASWARDHVDLVASKGYITGDTNGKYRPGGALTRAEACVILVRLLKGEQIVRNTTYMNYDNLSRSRQIYANNLVIEENVGSGHVKLDNIVVLGELRVEGGGENTIDINNSRIMGLTMAKDTGDVRVVLRGRTSVEDLLIENGGILEQRDVLGNDVKQVRLNGSDLDEQSVTLLGNFPNVHVEEEARLTLGSGSIQYLMVTSEADDSVIHLSLGTSVDTSVVYSSTQFSGVGMLTSLRAYANDITYETQPEKVTRGTSLSRPPEMAEDEHGPKPAFFPGDGARDIALGTQIVVVFDEPIYRDYGEAVISSDIEDIIEIRRTRTTGSRIDYEATISSDLRTLTLTPLDYLETDTYYYIVLRDETVMDANGNENDRTTARFRTSDLDLVPPKPDFSPREGWTDVSIHTSLTIDFDKSLVMIGDRDIEDNEIPTFVELRAGSVTGPKKAFRAEMRSGDESIRLYPTSSLDYNETYYIVVLANYIMDESGNVIPRATSYFKTELPTASRPVIGTNPSDVTRMMNHETVRVTLTTGTSGSYIYYTLDGSNPSAGDLIYTAPFDVSTDLLLGETITVKAVTIHPDMNQSSTVTKVITFLPSQVATPVITTDAVDPDAIVSGTNVDITIATTTPGTSIYFTTDGNDPTELDTAYTGAFSINAPVNINGTVTIKAIAIGEGMEDSEMVSLTLTFLEE</sequence>
<dbReference type="Pfam" id="PF13205">
    <property type="entry name" value="Big_5"/>
    <property type="match status" value="2"/>
</dbReference>
<feature type="region of interest" description="Disordered" evidence="3">
    <location>
        <begin position="406"/>
        <end position="425"/>
    </location>
</feature>
<gene>
    <name evidence="5" type="ORF">PATL70BA_2127</name>
</gene>
<proteinExistence type="predicted"/>
<keyword evidence="6" id="KW-1185">Reference proteome</keyword>
<dbReference type="RefSeq" id="WP_125137221.1">
    <property type="nucleotide sequence ID" value="NZ_LR130778.1"/>
</dbReference>
<feature type="domain" description="SLH" evidence="4">
    <location>
        <begin position="148"/>
        <end position="211"/>
    </location>
</feature>
<dbReference type="PANTHER" id="PTHR43308">
    <property type="entry name" value="OUTER MEMBRANE PROTEIN ALPHA-RELATED"/>
    <property type="match status" value="1"/>
</dbReference>
<evidence type="ECO:0000313" key="5">
    <source>
        <dbReference type="EMBL" id="VDN48012.1"/>
    </source>
</evidence>
<evidence type="ECO:0000259" key="4">
    <source>
        <dbReference type="PROSITE" id="PS51272"/>
    </source>
</evidence>
<dbReference type="Proteomes" id="UP000279029">
    <property type="component" value="Chromosome"/>
</dbReference>
<evidence type="ECO:0000256" key="3">
    <source>
        <dbReference type="SAM" id="MobiDB-lite"/>
    </source>
</evidence>
<keyword evidence="1" id="KW-0732">Signal</keyword>
<protein>
    <recommendedName>
        <fullName evidence="4">SLH domain-containing protein</fullName>
    </recommendedName>
</protein>